<name>A0A0C3E9J5_9AGAM</name>
<feature type="region of interest" description="Disordered" evidence="1">
    <location>
        <begin position="550"/>
        <end position="796"/>
    </location>
</feature>
<feature type="compositionally biased region" description="Polar residues" evidence="1">
    <location>
        <begin position="682"/>
        <end position="693"/>
    </location>
</feature>
<feature type="region of interest" description="Disordered" evidence="1">
    <location>
        <begin position="457"/>
        <end position="534"/>
    </location>
</feature>
<feature type="region of interest" description="Disordered" evidence="1">
    <location>
        <begin position="153"/>
        <end position="235"/>
    </location>
</feature>
<feature type="compositionally biased region" description="Polar residues" evidence="1">
    <location>
        <begin position="483"/>
        <end position="496"/>
    </location>
</feature>
<evidence type="ECO:0000313" key="2">
    <source>
        <dbReference type="EMBL" id="KIM69420.1"/>
    </source>
</evidence>
<proteinExistence type="predicted"/>
<feature type="compositionally biased region" description="Acidic residues" evidence="1">
    <location>
        <begin position="779"/>
        <end position="788"/>
    </location>
</feature>
<feature type="compositionally biased region" description="Low complexity" evidence="1">
    <location>
        <begin position="12"/>
        <end position="25"/>
    </location>
</feature>
<feature type="compositionally biased region" description="Acidic residues" evidence="1">
    <location>
        <begin position="159"/>
        <end position="170"/>
    </location>
</feature>
<dbReference type="STRING" id="1036808.A0A0C3E9J5"/>
<reference evidence="3" key="2">
    <citation type="submission" date="2015-01" db="EMBL/GenBank/DDBJ databases">
        <title>Evolutionary Origins and Diversification of the Mycorrhizal Mutualists.</title>
        <authorList>
            <consortium name="DOE Joint Genome Institute"/>
            <consortium name="Mycorrhizal Genomics Consortium"/>
            <person name="Kohler A."/>
            <person name="Kuo A."/>
            <person name="Nagy L.G."/>
            <person name="Floudas D."/>
            <person name="Copeland A."/>
            <person name="Barry K.W."/>
            <person name="Cichocki N."/>
            <person name="Veneault-Fourrey C."/>
            <person name="LaButti K."/>
            <person name="Lindquist E.A."/>
            <person name="Lipzen A."/>
            <person name="Lundell T."/>
            <person name="Morin E."/>
            <person name="Murat C."/>
            <person name="Riley R."/>
            <person name="Ohm R."/>
            <person name="Sun H."/>
            <person name="Tunlid A."/>
            <person name="Henrissat B."/>
            <person name="Grigoriev I.V."/>
            <person name="Hibbett D.S."/>
            <person name="Martin F."/>
        </authorList>
    </citation>
    <scope>NUCLEOTIDE SEQUENCE [LARGE SCALE GENOMIC DNA]</scope>
    <source>
        <strain evidence="3">Foug A</strain>
    </source>
</reference>
<feature type="compositionally biased region" description="Pro residues" evidence="1">
    <location>
        <begin position="26"/>
        <end position="51"/>
    </location>
</feature>
<organism evidence="2 3">
    <name type="scientific">Scleroderma citrinum Foug A</name>
    <dbReference type="NCBI Taxonomy" id="1036808"/>
    <lineage>
        <taxon>Eukaryota</taxon>
        <taxon>Fungi</taxon>
        <taxon>Dikarya</taxon>
        <taxon>Basidiomycota</taxon>
        <taxon>Agaricomycotina</taxon>
        <taxon>Agaricomycetes</taxon>
        <taxon>Agaricomycetidae</taxon>
        <taxon>Boletales</taxon>
        <taxon>Sclerodermatineae</taxon>
        <taxon>Sclerodermataceae</taxon>
        <taxon>Scleroderma</taxon>
    </lineage>
</organism>
<evidence type="ECO:0000313" key="3">
    <source>
        <dbReference type="Proteomes" id="UP000053989"/>
    </source>
</evidence>
<dbReference type="InParanoid" id="A0A0C3E9J5"/>
<dbReference type="AlphaFoldDB" id="A0A0C3E9J5"/>
<reference evidence="2 3" key="1">
    <citation type="submission" date="2014-04" db="EMBL/GenBank/DDBJ databases">
        <authorList>
            <consortium name="DOE Joint Genome Institute"/>
            <person name="Kuo A."/>
            <person name="Kohler A."/>
            <person name="Nagy L.G."/>
            <person name="Floudas D."/>
            <person name="Copeland A."/>
            <person name="Barry K.W."/>
            <person name="Cichocki N."/>
            <person name="Veneault-Fourrey C."/>
            <person name="LaButti K."/>
            <person name="Lindquist E.A."/>
            <person name="Lipzen A."/>
            <person name="Lundell T."/>
            <person name="Morin E."/>
            <person name="Murat C."/>
            <person name="Sun H."/>
            <person name="Tunlid A."/>
            <person name="Henrissat B."/>
            <person name="Grigoriev I.V."/>
            <person name="Hibbett D.S."/>
            <person name="Martin F."/>
            <person name="Nordberg H.P."/>
            <person name="Cantor M.N."/>
            <person name="Hua S.X."/>
        </authorList>
    </citation>
    <scope>NUCLEOTIDE SEQUENCE [LARGE SCALE GENOMIC DNA]</scope>
    <source>
        <strain evidence="2 3">Foug A</strain>
    </source>
</reference>
<feature type="region of interest" description="Disordered" evidence="1">
    <location>
        <begin position="295"/>
        <end position="338"/>
    </location>
</feature>
<gene>
    <name evidence="2" type="ORF">SCLCIDRAFT_701277</name>
</gene>
<feature type="region of interest" description="Disordered" evidence="1">
    <location>
        <begin position="1"/>
        <end position="58"/>
    </location>
</feature>
<feature type="compositionally biased region" description="Polar residues" evidence="1">
    <location>
        <begin position="560"/>
        <end position="585"/>
    </location>
</feature>
<evidence type="ECO:0000256" key="1">
    <source>
        <dbReference type="SAM" id="MobiDB-lite"/>
    </source>
</evidence>
<feature type="region of interest" description="Disordered" evidence="1">
    <location>
        <begin position="89"/>
        <end position="122"/>
    </location>
</feature>
<dbReference type="HOGENOM" id="CLU_009828_0_0_1"/>
<keyword evidence="3" id="KW-1185">Reference proteome</keyword>
<dbReference type="Proteomes" id="UP000053989">
    <property type="component" value="Unassembled WGS sequence"/>
</dbReference>
<feature type="compositionally biased region" description="Low complexity" evidence="1">
    <location>
        <begin position="672"/>
        <end position="681"/>
    </location>
</feature>
<protein>
    <submittedName>
        <fullName evidence="2">Uncharacterized protein</fullName>
    </submittedName>
</protein>
<sequence>MPSKRRTPAKAPPSAAAKAAPSAPKDAPPQPAKATPVPSPPPPPPPPPQPVETPATKVRREWQKFISNWYEPQQKKLREQIQKDLAAKYRNSGLSKAQQKARDTELQKKFSQMAPQLAEPARTEWEMRLEAAQLREDEWNDMTSEEQQAVLNVFVGLFGDDDGDDDDDDGPNQQSPANVSSIGEDEIPTEDQYRAPGSRPSPPMPSSATFELVNPTSLFVETASPPNPTKTLPALSMDHLATLGASSAGRPAEPLLTSSAAGGFGFQHWASEAGLASQPSPSLAPKSVAQSLVPRPRATDNLSRQASAMSTVSSPPLFSSQPSPPQSSPPTQMVKSSPLTAADALPLGKRYIGPTILDDDEALDEDLVKSKMAAEFDEFKNSLRIQMIYDFHAEAAEIEIRLVETLLADEGTKESRAKAVQEHELHMMALREQKEEQRKRRCAEERDRRLEELKGYLVRVAHRSPHHKDDDASGSKGAPPKASNKSVSQKGSSVAQKENPPVPQLFASPSGLAAKPEPPGILKKSSSALSQVEASTNEAIFAEAAARLAQAKHAGDGPNVPQSSQVRQRTNSTRLPNQEIPQITINFADPPKSVPPAPAPSVKGKKGKKGQAAVPKPITIADEPDVDAEPPPPPSLWGAPIPKSARGAPSASHSKNATVSDELDPDTGGGLFSTFTSSLTSAWTGTAKNANGTSEKKSKTVTFTDEPDVEFDAPRLSTWGAKPRNGAVDGKQKRASTVESQKWLEPTSAPPSTSTGKKSIKSPAAPTTNKRPKAAVVSEELEDMEEDAQCQYAGCA</sequence>
<feature type="compositionally biased region" description="Polar residues" evidence="1">
    <location>
        <begin position="300"/>
        <end position="312"/>
    </location>
</feature>
<feature type="compositionally biased region" description="Polar residues" evidence="1">
    <location>
        <begin position="524"/>
        <end position="533"/>
    </location>
</feature>
<dbReference type="EMBL" id="KN822006">
    <property type="protein sequence ID" value="KIM69420.1"/>
    <property type="molecule type" value="Genomic_DNA"/>
</dbReference>
<feature type="compositionally biased region" description="Polar residues" evidence="1">
    <location>
        <begin position="171"/>
        <end position="181"/>
    </location>
</feature>
<accession>A0A0C3E9J5</accession>
<dbReference type="OrthoDB" id="3038408at2759"/>